<gene>
    <name evidence="1" type="ORF">VXJ25_08945</name>
</gene>
<dbReference type="RefSeq" id="WP_330958871.1">
    <property type="nucleotide sequence ID" value="NZ_JAZGJQ010000013.1"/>
</dbReference>
<dbReference type="Proteomes" id="UP001332931">
    <property type="component" value="Unassembled WGS sequence"/>
</dbReference>
<keyword evidence="2" id="KW-1185">Reference proteome</keyword>
<name>A0ABU7RBX9_9ACTN</name>
<protein>
    <submittedName>
        <fullName evidence="1">Uncharacterized protein</fullName>
    </submittedName>
</protein>
<sequence>MRESAWEMDAVEGRKVDTQCLPALYHRPSDFQLAFPIRNQTSPSVLHGLGLVRGALGSEVAVRRVFSLALNDNGGESADEEALAHALGERDGECRLHCCGPRRADQEGGRERNHSEIRKLLPKGKGIKFDLLTRRDASLLMSEVNSEPRGKLAWLCPCDLFAQTFGEDAEHLL</sequence>
<accession>A0ABU7RBX9</accession>
<reference evidence="1 2" key="1">
    <citation type="submission" date="2024-01" db="EMBL/GenBank/DDBJ databases">
        <title>Description of Olsenella sp. nov., isolated from pig feces.</title>
        <authorList>
            <person name="Chang Y.-H."/>
        </authorList>
    </citation>
    <scope>NUCLEOTIDE SEQUENCE [LARGE SCALE GENOMIC DNA]</scope>
    <source>
        <strain evidence="1 2">YH-ols2223</strain>
    </source>
</reference>
<evidence type="ECO:0000313" key="2">
    <source>
        <dbReference type="Proteomes" id="UP001332931"/>
    </source>
</evidence>
<comment type="caution">
    <text evidence="1">The sequence shown here is derived from an EMBL/GenBank/DDBJ whole genome shotgun (WGS) entry which is preliminary data.</text>
</comment>
<evidence type="ECO:0000313" key="1">
    <source>
        <dbReference type="EMBL" id="MEE6148104.1"/>
    </source>
</evidence>
<proteinExistence type="predicted"/>
<dbReference type="EMBL" id="JAZGJQ010000013">
    <property type="protein sequence ID" value="MEE6148104.1"/>
    <property type="molecule type" value="Genomic_DNA"/>
</dbReference>
<organism evidence="1 2">
    <name type="scientific">Olsenella absiana</name>
    <dbReference type="NCBI Taxonomy" id="3115222"/>
    <lineage>
        <taxon>Bacteria</taxon>
        <taxon>Bacillati</taxon>
        <taxon>Actinomycetota</taxon>
        <taxon>Coriobacteriia</taxon>
        <taxon>Coriobacteriales</taxon>
        <taxon>Atopobiaceae</taxon>
        <taxon>Olsenella</taxon>
    </lineage>
</organism>